<dbReference type="Gene3D" id="3.30.1150.10">
    <property type="match status" value="1"/>
</dbReference>
<feature type="compositionally biased region" description="Low complexity" evidence="1">
    <location>
        <begin position="176"/>
        <end position="186"/>
    </location>
</feature>
<evidence type="ECO:0000313" key="3">
    <source>
        <dbReference type="EMBL" id="MBY8822220.1"/>
    </source>
</evidence>
<dbReference type="RefSeq" id="WP_222989320.1">
    <property type="nucleotide sequence ID" value="NZ_JAINVV010000004.1"/>
</dbReference>
<keyword evidence="2" id="KW-0472">Membrane</keyword>
<evidence type="ECO:0000313" key="4">
    <source>
        <dbReference type="Proteomes" id="UP000706039"/>
    </source>
</evidence>
<dbReference type="EMBL" id="JAINVV010000004">
    <property type="protein sequence ID" value="MBY8822220.1"/>
    <property type="molecule type" value="Genomic_DNA"/>
</dbReference>
<dbReference type="Proteomes" id="UP000706039">
    <property type="component" value="Unassembled WGS sequence"/>
</dbReference>
<feature type="transmembrane region" description="Helical" evidence="2">
    <location>
        <begin position="7"/>
        <end position="29"/>
    </location>
</feature>
<reference evidence="3 4" key="1">
    <citation type="submission" date="2021-08" db="EMBL/GenBank/DDBJ databases">
        <authorList>
            <person name="Tuo L."/>
        </authorList>
    </citation>
    <scope>NUCLEOTIDE SEQUENCE [LARGE SCALE GENOMIC DNA]</scope>
    <source>
        <strain evidence="3 4">JCM 31229</strain>
    </source>
</reference>
<feature type="region of interest" description="Disordered" evidence="1">
    <location>
        <begin position="53"/>
        <end position="186"/>
    </location>
</feature>
<dbReference type="PRINTS" id="PR01217">
    <property type="entry name" value="PRICHEXTENSN"/>
</dbReference>
<proteinExistence type="predicted"/>
<keyword evidence="2" id="KW-1133">Transmembrane helix</keyword>
<organism evidence="3 4">
    <name type="scientific">Sphingomonas colocasiae</name>
    <dbReference type="NCBI Taxonomy" id="1848973"/>
    <lineage>
        <taxon>Bacteria</taxon>
        <taxon>Pseudomonadati</taxon>
        <taxon>Pseudomonadota</taxon>
        <taxon>Alphaproteobacteria</taxon>
        <taxon>Sphingomonadales</taxon>
        <taxon>Sphingomonadaceae</taxon>
        <taxon>Sphingomonas</taxon>
    </lineage>
</organism>
<protein>
    <submittedName>
        <fullName evidence="3">Cell envelope biogenesis protein TolA</fullName>
    </submittedName>
</protein>
<sequence length="289" mass="30149">MDRAEQTGLGVAVVGHVVLFGLLSVGFLATPNPLDLKQKPIEVTLADEVALESTAPVASQEEPAAKLAEEEGPVEPTPPPEPVPEPAPAPKPVPRPAPTPPAPAPKPTPKPVPAKPAPPKPAPPKPTPAPAKPAPAKPAPAKPAPAAKPQPKPARPTGRLAGLVDGLTDRPTQSRVTTPPAAVAGPAVQASLAAEIRRQLKPHWRAPTGADAEQLRTIVEARLSKDGDIIGEPRVIGQTGVTDSNRSQAELHKERAIKAVKLAAPFKLPPEYYDAWNVIKPAFDKRLGQ</sequence>
<gene>
    <name evidence="3" type="ORF">K7G82_07960</name>
</gene>
<accession>A0ABS7PLM8</accession>
<name>A0ABS7PLM8_9SPHN</name>
<keyword evidence="2" id="KW-0812">Transmembrane</keyword>
<evidence type="ECO:0000256" key="2">
    <source>
        <dbReference type="SAM" id="Phobius"/>
    </source>
</evidence>
<keyword evidence="4" id="KW-1185">Reference proteome</keyword>
<feature type="compositionally biased region" description="Pro residues" evidence="1">
    <location>
        <begin position="75"/>
        <end position="154"/>
    </location>
</feature>
<evidence type="ECO:0000256" key="1">
    <source>
        <dbReference type="SAM" id="MobiDB-lite"/>
    </source>
</evidence>
<comment type="caution">
    <text evidence="3">The sequence shown here is derived from an EMBL/GenBank/DDBJ whole genome shotgun (WGS) entry which is preliminary data.</text>
</comment>